<comment type="subcellular location">
    <subcellularLocation>
        <location evidence="1">Membrane</location>
        <topology evidence="1">Single-pass membrane protein</topology>
    </subcellularLocation>
</comment>
<dbReference type="EMBL" id="PJQY01000248">
    <property type="protein sequence ID" value="PQQ14914.1"/>
    <property type="molecule type" value="Genomic_DNA"/>
</dbReference>
<evidence type="ECO:0000259" key="4">
    <source>
        <dbReference type="Pfam" id="PF13947"/>
    </source>
</evidence>
<accession>A0A314ZC23</accession>
<evidence type="ECO:0000256" key="1">
    <source>
        <dbReference type="ARBA" id="ARBA00004167"/>
    </source>
</evidence>
<keyword evidence="2 3" id="KW-0732">Signal</keyword>
<name>A0A314ZC23_PRUYE</name>
<dbReference type="AlphaFoldDB" id="A0A314ZC23"/>
<keyword evidence="5" id="KW-0418">Kinase</keyword>
<dbReference type="InterPro" id="IPR025287">
    <property type="entry name" value="WAK_GUB"/>
</dbReference>
<dbReference type="GO" id="GO:0016301">
    <property type="term" value="F:kinase activity"/>
    <property type="evidence" value="ECO:0007669"/>
    <property type="project" value="UniProtKB-KW"/>
</dbReference>
<evidence type="ECO:0000313" key="6">
    <source>
        <dbReference type="Proteomes" id="UP000250321"/>
    </source>
</evidence>
<comment type="caution">
    <text evidence="5">The sequence shown here is derived from an EMBL/GenBank/DDBJ whole genome shotgun (WGS) entry which is preliminary data.</text>
</comment>
<dbReference type="Pfam" id="PF13947">
    <property type="entry name" value="GUB_WAK_bind"/>
    <property type="match status" value="1"/>
</dbReference>
<gene>
    <name evidence="5" type="ORF">Pyn_39612</name>
</gene>
<proteinExistence type="predicted"/>
<evidence type="ECO:0000256" key="2">
    <source>
        <dbReference type="ARBA" id="ARBA00022729"/>
    </source>
</evidence>
<evidence type="ECO:0000313" key="5">
    <source>
        <dbReference type="EMBL" id="PQQ14914.1"/>
    </source>
</evidence>
<dbReference type="GO" id="GO:0016020">
    <property type="term" value="C:membrane"/>
    <property type="evidence" value="ECO:0007669"/>
    <property type="project" value="UniProtKB-SubCell"/>
</dbReference>
<protein>
    <submittedName>
        <fullName evidence="5">Cysteine-rich receptor-like protein kinase 2 isoform X2</fullName>
    </submittedName>
</protein>
<feature type="chain" id="PRO_5016270208" evidence="3">
    <location>
        <begin position="27"/>
        <end position="182"/>
    </location>
</feature>
<keyword evidence="6" id="KW-1185">Reference proteome</keyword>
<dbReference type="GO" id="GO:0030247">
    <property type="term" value="F:polysaccharide binding"/>
    <property type="evidence" value="ECO:0007669"/>
    <property type="project" value="InterPro"/>
</dbReference>
<sequence length="182" mass="20659">MVRRIWLLTCTVVAICFVIIPDAAKGELCQPASCGDFLDIRYPFHLKNASPHQNCLKTLDYPAELSCQHNRTILNLYDVADGVDDLHSSCNMSTIILRNYEETGKALSFSSIHDELRQGFELSWLQFLPDKYCYSPSQSLYCEFHTSGQDHWIESDGTNGTRHYFSAGFLELQTVLDKVPKG</sequence>
<dbReference type="OrthoDB" id="635050at2759"/>
<reference evidence="5 6" key="1">
    <citation type="submission" date="2018-02" db="EMBL/GenBank/DDBJ databases">
        <title>Draft genome of wild Prunus yedoensis var. nudiflora.</title>
        <authorList>
            <person name="Baek S."/>
            <person name="Kim J.-H."/>
            <person name="Choi K."/>
            <person name="Kim G.-B."/>
            <person name="Cho A."/>
            <person name="Jang H."/>
            <person name="Shin C.-H."/>
            <person name="Yu H.-J."/>
            <person name="Mun J.-H."/>
        </authorList>
    </citation>
    <scope>NUCLEOTIDE SEQUENCE [LARGE SCALE GENOMIC DNA]</scope>
    <source>
        <strain evidence="6">cv. Jeju island</strain>
        <tissue evidence="5">Leaf</tissue>
    </source>
</reference>
<keyword evidence="5" id="KW-0808">Transferase</keyword>
<feature type="signal peptide" evidence="3">
    <location>
        <begin position="1"/>
        <end position="26"/>
    </location>
</feature>
<feature type="domain" description="Wall-associated receptor kinase galacturonan-binding" evidence="4">
    <location>
        <begin position="29"/>
        <end position="76"/>
    </location>
</feature>
<organism evidence="5 6">
    <name type="scientific">Prunus yedoensis var. nudiflora</name>
    <dbReference type="NCBI Taxonomy" id="2094558"/>
    <lineage>
        <taxon>Eukaryota</taxon>
        <taxon>Viridiplantae</taxon>
        <taxon>Streptophyta</taxon>
        <taxon>Embryophyta</taxon>
        <taxon>Tracheophyta</taxon>
        <taxon>Spermatophyta</taxon>
        <taxon>Magnoliopsida</taxon>
        <taxon>eudicotyledons</taxon>
        <taxon>Gunneridae</taxon>
        <taxon>Pentapetalae</taxon>
        <taxon>rosids</taxon>
        <taxon>fabids</taxon>
        <taxon>Rosales</taxon>
        <taxon>Rosaceae</taxon>
        <taxon>Amygdaloideae</taxon>
        <taxon>Amygdaleae</taxon>
        <taxon>Prunus</taxon>
    </lineage>
</organism>
<dbReference type="Proteomes" id="UP000250321">
    <property type="component" value="Unassembled WGS sequence"/>
</dbReference>
<evidence type="ECO:0000256" key="3">
    <source>
        <dbReference type="SAM" id="SignalP"/>
    </source>
</evidence>
<keyword evidence="5" id="KW-0675">Receptor</keyword>